<sequence length="424" mass="48450">MKRLIIFFLSLTIVTGSILFVSVIAKSNSNIIESENLKIDSMQIGDYFSLGKYNDEPIIWRYVADDENGKLIVSDKVLCNKPFGLSSFWQESYVRKWLNSTVSEGEVDWNLKEFHNRWVNENINTKEKGFLNESNFSQKERKVLKQVTQWTMLPINHLDLATNGETEVYNALKEYRQGSSIEPSYFKFYSVEELPEAYHGAAYEVTDTVFLMDEMQIYNMWKNFGDIKAILGEKGVSAFSEPGEYTEYFLRTASKDETGCTSLDENGEYGHGSCHFYGGIRPAFYLDEDNAVILSGSGTAEEPYIMTGREIEVYTNGTKAEMSDQPTIKDGIVMLPVKETFEKLGAKVNWDEETQAVTIEKDGNYIYMLRDNKGIMINGEIYDLGYPMTMIEDVAYVSLTAIEMSITPNVTWNGEQYRIDINTK</sequence>
<dbReference type="RefSeq" id="WP_102365189.1">
    <property type="nucleotide sequence ID" value="NZ_CP020991.1"/>
</dbReference>
<dbReference type="KEGG" id="mpec:B9O19_00758"/>
<gene>
    <name evidence="3" type="ORF">B9O19_00758</name>
</gene>
<dbReference type="Proteomes" id="UP000235589">
    <property type="component" value="Chromosome"/>
</dbReference>
<evidence type="ECO:0000259" key="2">
    <source>
        <dbReference type="Pfam" id="PF19789"/>
    </source>
</evidence>
<protein>
    <submittedName>
        <fullName evidence="3">Copper amine oxidase-like domain-containing protein</fullName>
    </submittedName>
</protein>
<organism evidence="3 4">
    <name type="scientific">Monoglobus pectinilyticus</name>
    <dbReference type="NCBI Taxonomy" id="1981510"/>
    <lineage>
        <taxon>Bacteria</taxon>
        <taxon>Bacillati</taxon>
        <taxon>Bacillota</taxon>
        <taxon>Clostridia</taxon>
        <taxon>Monoglobales</taxon>
        <taxon>Monoglobaceae</taxon>
        <taxon>Monoglobus</taxon>
    </lineage>
</organism>
<dbReference type="Gene3D" id="3.30.457.10">
    <property type="entry name" value="Copper amine oxidase-like, N-terminal domain"/>
    <property type="match status" value="1"/>
</dbReference>
<proteinExistence type="predicted"/>
<reference evidence="3 4" key="1">
    <citation type="submission" date="2017-04" db="EMBL/GenBank/DDBJ databases">
        <title>Monoglobus pectinilyticus 14 draft genome.</title>
        <authorList>
            <person name="Kim C."/>
            <person name="Rosendale D.I."/>
            <person name="Kelly W.J."/>
            <person name="Tannock G.W."/>
            <person name="Patchett M.L."/>
            <person name="Jordens J.Z."/>
        </authorList>
    </citation>
    <scope>NUCLEOTIDE SEQUENCE [LARGE SCALE GENOMIC DNA]</scope>
    <source>
        <strain evidence="3 4">14</strain>
    </source>
</reference>
<evidence type="ECO:0000313" key="4">
    <source>
        <dbReference type="Proteomes" id="UP000235589"/>
    </source>
</evidence>
<dbReference type="AlphaFoldDB" id="A0A2K9P118"/>
<dbReference type="InterPro" id="IPR036582">
    <property type="entry name" value="Mao_N_sf"/>
</dbReference>
<feature type="domain" description="DUF6273" evidence="2">
    <location>
        <begin position="85"/>
        <end position="287"/>
    </location>
</feature>
<dbReference type="EMBL" id="CP020991">
    <property type="protein sequence ID" value="AUO18941.1"/>
    <property type="molecule type" value="Genomic_DNA"/>
</dbReference>
<dbReference type="Pfam" id="PF19789">
    <property type="entry name" value="DUF6273"/>
    <property type="match status" value="1"/>
</dbReference>
<accession>A0A2K9P118</accession>
<evidence type="ECO:0000259" key="1">
    <source>
        <dbReference type="Pfam" id="PF07833"/>
    </source>
</evidence>
<name>A0A2K9P118_9FIRM</name>
<dbReference type="Pfam" id="PF07833">
    <property type="entry name" value="Cu_amine_oxidN1"/>
    <property type="match status" value="1"/>
</dbReference>
<dbReference type="InterPro" id="IPR012854">
    <property type="entry name" value="Cu_amine_oxidase-like_N"/>
</dbReference>
<feature type="domain" description="Copper amine oxidase-like N-terminal" evidence="1">
    <location>
        <begin position="315"/>
        <end position="419"/>
    </location>
</feature>
<evidence type="ECO:0000313" key="3">
    <source>
        <dbReference type="EMBL" id="AUO18941.1"/>
    </source>
</evidence>
<dbReference type="OrthoDB" id="2023214at2"/>
<dbReference type="InterPro" id="IPR046240">
    <property type="entry name" value="DUF6273"/>
</dbReference>
<dbReference type="GeneID" id="98062181"/>
<dbReference type="SUPFAM" id="SSF55383">
    <property type="entry name" value="Copper amine oxidase, domain N"/>
    <property type="match status" value="1"/>
</dbReference>
<keyword evidence="4" id="KW-1185">Reference proteome</keyword>